<sequence>MASAAVHDPPPTYEESLELRTIRSQGNSSCAATSTTELILGSPDLFTEEGEASVSNVQLTRPPPRRHVPDAATWEMLDTLSRKEWIRPCPVRVLLFHTSDVYKRVRDLNLISTSLDILENAPGNCDADNAIIMDRDGELWKGDLVLRSRRNEVEFVITNGDDPPLPSEFENITILTQYGQIVNNSVIMRPSLQAKFTSIMDRALRSQVREFFVIVSDDQWYYEGILTEFIHFVKASGLENYLAFKVFLLQAPSSNNSKLRDQEIKLVLTTASDLEGFPLDVPWFSLEGPQYPNLFTVEDVNDSDLRDKKSSAISDKAASFARSVGFFSPIEVFLE</sequence>
<gene>
    <name evidence="1" type="ORF">CTOB1V02_LOCUS1882</name>
</gene>
<name>A0A7R8ZLM7_9CRUS</name>
<protein>
    <submittedName>
        <fullName evidence="1">Uncharacterized protein</fullName>
    </submittedName>
</protein>
<dbReference type="EMBL" id="OB660274">
    <property type="protein sequence ID" value="CAD7223909.1"/>
    <property type="molecule type" value="Genomic_DNA"/>
</dbReference>
<organism evidence="1">
    <name type="scientific">Cyprideis torosa</name>
    <dbReference type="NCBI Taxonomy" id="163714"/>
    <lineage>
        <taxon>Eukaryota</taxon>
        <taxon>Metazoa</taxon>
        <taxon>Ecdysozoa</taxon>
        <taxon>Arthropoda</taxon>
        <taxon>Crustacea</taxon>
        <taxon>Oligostraca</taxon>
        <taxon>Ostracoda</taxon>
        <taxon>Podocopa</taxon>
        <taxon>Podocopida</taxon>
        <taxon>Cytherocopina</taxon>
        <taxon>Cytheroidea</taxon>
        <taxon>Cytherideidae</taxon>
        <taxon>Cyprideis</taxon>
    </lineage>
</organism>
<dbReference type="AlphaFoldDB" id="A0A7R8ZLM7"/>
<reference evidence="1" key="1">
    <citation type="submission" date="2020-11" db="EMBL/GenBank/DDBJ databases">
        <authorList>
            <person name="Tran Van P."/>
        </authorList>
    </citation>
    <scope>NUCLEOTIDE SEQUENCE</scope>
</reference>
<proteinExistence type="predicted"/>
<accession>A0A7R8ZLM7</accession>
<evidence type="ECO:0000313" key="1">
    <source>
        <dbReference type="EMBL" id="CAD7223909.1"/>
    </source>
</evidence>